<keyword evidence="2" id="KW-1185">Reference proteome</keyword>
<dbReference type="Proteomes" id="UP000020492">
    <property type="component" value="Unassembled WGS sequence"/>
</dbReference>
<dbReference type="EMBL" id="JHAC01000050">
    <property type="protein sequence ID" value="EYB67028.1"/>
    <property type="molecule type" value="Genomic_DNA"/>
</dbReference>
<proteinExistence type="predicted"/>
<dbReference type="AlphaFoldDB" id="A0A016QLW9"/>
<protein>
    <submittedName>
        <fullName evidence="1">Uncharacterized protein</fullName>
    </submittedName>
</protein>
<accession>A0A016QLW9</accession>
<evidence type="ECO:0000313" key="1">
    <source>
        <dbReference type="EMBL" id="EYB67028.1"/>
    </source>
</evidence>
<reference evidence="1 2" key="1">
    <citation type="submission" date="2014-03" db="EMBL/GenBank/DDBJ databases">
        <title>Draft genome sequence of Deinococcus phoenicis 1P10ME.</title>
        <authorList>
            <person name="Stepanov V.G."/>
            <person name="Vaishampayan P."/>
            <person name="Venkateswaran K."/>
            <person name="Fox G.E."/>
        </authorList>
    </citation>
    <scope>NUCLEOTIDE SEQUENCE [LARGE SCALE GENOMIC DNA]</scope>
    <source>
        <strain evidence="1 2">1P10ME</strain>
    </source>
</reference>
<evidence type="ECO:0000313" key="2">
    <source>
        <dbReference type="Proteomes" id="UP000020492"/>
    </source>
</evidence>
<comment type="caution">
    <text evidence="1">The sequence shown here is derived from an EMBL/GenBank/DDBJ whole genome shotgun (WGS) entry which is preliminary data.</text>
</comment>
<sequence>MPKVTISPKADIDAKGHTAVQITGLKALVDLDPCTPVKIVADANGNFRATVAKAGDVCDGISSPKKTLAGQPVTVFGVGMRFHASDAGALTPGLYGLTVNAREVDSAAHVKVFRAVSKTDLQVIAVA</sequence>
<dbReference type="RefSeq" id="WP_034359338.1">
    <property type="nucleotide sequence ID" value="NZ_JHAC01000050.1"/>
</dbReference>
<dbReference type="PATRIC" id="fig|1476583.3.peg.2887"/>
<gene>
    <name evidence="1" type="ORF">DEIPH_ctg052orf0024</name>
</gene>
<dbReference type="STRING" id="1476583.DEIPH_ctg052orf0024"/>
<organism evidence="1 2">
    <name type="scientific">Deinococcus phoenicis</name>
    <dbReference type="NCBI Taxonomy" id="1476583"/>
    <lineage>
        <taxon>Bacteria</taxon>
        <taxon>Thermotogati</taxon>
        <taxon>Deinococcota</taxon>
        <taxon>Deinococci</taxon>
        <taxon>Deinococcales</taxon>
        <taxon>Deinococcaceae</taxon>
        <taxon>Deinococcus</taxon>
    </lineage>
</organism>
<name>A0A016QLW9_9DEIO</name>